<feature type="transmembrane region" description="Helical" evidence="1">
    <location>
        <begin position="166"/>
        <end position="191"/>
    </location>
</feature>
<organism evidence="2 3">
    <name type="scientific">Paracoccus aerius</name>
    <dbReference type="NCBI Taxonomy" id="1915382"/>
    <lineage>
        <taxon>Bacteria</taxon>
        <taxon>Pseudomonadati</taxon>
        <taxon>Pseudomonadota</taxon>
        <taxon>Alphaproteobacteria</taxon>
        <taxon>Rhodobacterales</taxon>
        <taxon>Paracoccaceae</taxon>
        <taxon>Paracoccus</taxon>
    </lineage>
</organism>
<comment type="caution">
    <text evidence="2">The sequence shown here is derived from an EMBL/GenBank/DDBJ whole genome shotgun (WGS) entry which is preliminary data.</text>
</comment>
<keyword evidence="1" id="KW-0812">Transmembrane</keyword>
<dbReference type="RefSeq" id="WP_191309314.1">
    <property type="nucleotide sequence ID" value="NZ_BNCL01000005.1"/>
</dbReference>
<sequence length="224" mass="24322">MDRPTFVVATALIGGIAALVLINLVLDGMRASPDDWETVPARLYGMVHIGAERSLAESYNYGLAFGAGIMFLAAGISSRSRTCLAMAGAMMIAWFDDSGQYHERMGTVFAESLPTLRFMALDAHTLGELFGWLTIGIVFAGLFLWASRRFDRIDRIVVKLVKGPLLLLIACASIVDLVHALAGGVLLSYLFLYLEDGGEMLAMALLATASLYLARNVERIDDKP</sequence>
<accession>A0ABS1S3Z3</accession>
<proteinExistence type="predicted"/>
<protein>
    <recommendedName>
        <fullName evidence="4">DUF998 domain-containing protein</fullName>
    </recommendedName>
</protein>
<name>A0ABS1S3Z3_9RHOB</name>
<feature type="transmembrane region" description="Helical" evidence="1">
    <location>
        <begin position="129"/>
        <end position="146"/>
    </location>
</feature>
<evidence type="ECO:0008006" key="4">
    <source>
        <dbReference type="Google" id="ProtNLM"/>
    </source>
</evidence>
<keyword evidence="1" id="KW-1133">Transmembrane helix</keyword>
<evidence type="ECO:0000313" key="3">
    <source>
        <dbReference type="Proteomes" id="UP000644749"/>
    </source>
</evidence>
<dbReference type="Proteomes" id="UP000644749">
    <property type="component" value="Unassembled WGS sequence"/>
</dbReference>
<keyword evidence="3" id="KW-1185">Reference proteome</keyword>
<gene>
    <name evidence="2" type="ORF">JL111_08030</name>
</gene>
<dbReference type="EMBL" id="JAESHT010000005">
    <property type="protein sequence ID" value="MBL3673438.1"/>
    <property type="molecule type" value="Genomic_DNA"/>
</dbReference>
<feature type="transmembrane region" description="Helical" evidence="1">
    <location>
        <begin position="58"/>
        <end position="76"/>
    </location>
</feature>
<feature type="transmembrane region" description="Helical" evidence="1">
    <location>
        <begin position="6"/>
        <end position="26"/>
    </location>
</feature>
<reference evidence="2 3" key="1">
    <citation type="submission" date="2021-01" db="EMBL/GenBank/DDBJ databases">
        <title>011410 draft genome.</title>
        <authorList>
            <person name="Lang L."/>
        </authorList>
    </citation>
    <scope>NUCLEOTIDE SEQUENCE [LARGE SCALE GENOMIC DNA]</scope>
    <source>
        <strain evidence="2 3">KCTC 42845</strain>
    </source>
</reference>
<evidence type="ECO:0000313" key="2">
    <source>
        <dbReference type="EMBL" id="MBL3673438.1"/>
    </source>
</evidence>
<evidence type="ECO:0000256" key="1">
    <source>
        <dbReference type="SAM" id="Phobius"/>
    </source>
</evidence>
<feature type="transmembrane region" description="Helical" evidence="1">
    <location>
        <begin position="197"/>
        <end position="214"/>
    </location>
</feature>
<keyword evidence="1" id="KW-0472">Membrane</keyword>